<dbReference type="GO" id="GO:0003677">
    <property type="term" value="F:DNA binding"/>
    <property type="evidence" value="ECO:0007669"/>
    <property type="project" value="UniProtKB-KW"/>
</dbReference>
<dbReference type="EMBL" id="AWUE01022101">
    <property type="protein sequence ID" value="OMO59572.1"/>
    <property type="molecule type" value="Genomic_DNA"/>
</dbReference>
<evidence type="ECO:0000259" key="9">
    <source>
        <dbReference type="PROSITE" id="PS51032"/>
    </source>
</evidence>
<dbReference type="GO" id="GO:0009873">
    <property type="term" value="P:ethylene-activated signaling pathway"/>
    <property type="evidence" value="ECO:0007669"/>
    <property type="project" value="UniProtKB-KW"/>
</dbReference>
<feature type="domain" description="AP2/ERF" evidence="9">
    <location>
        <begin position="71"/>
        <end position="134"/>
    </location>
</feature>
<dbReference type="PRINTS" id="PR00367">
    <property type="entry name" value="ETHRSPELEMNT"/>
</dbReference>
<evidence type="ECO:0000256" key="2">
    <source>
        <dbReference type="ARBA" id="ARBA00022745"/>
    </source>
</evidence>
<evidence type="ECO:0000256" key="1">
    <source>
        <dbReference type="ARBA" id="ARBA00004123"/>
    </source>
</evidence>
<dbReference type="SUPFAM" id="SSF54171">
    <property type="entry name" value="DNA-binding domain"/>
    <property type="match status" value="1"/>
</dbReference>
<evidence type="ECO:0000256" key="7">
    <source>
        <dbReference type="ARBA" id="ARBA00023242"/>
    </source>
</evidence>
<dbReference type="PANTHER" id="PTHR31194:SF140">
    <property type="entry name" value="ETHYLENE-RESPONSIVE TRANSCRIPTION FACTOR CRF2"/>
    <property type="match status" value="1"/>
</dbReference>
<comment type="subcellular location">
    <subcellularLocation>
        <location evidence="1">Nucleus</location>
    </subcellularLocation>
</comment>
<dbReference type="InterPro" id="IPR036955">
    <property type="entry name" value="AP2/ERF_dom_sf"/>
</dbReference>
<evidence type="ECO:0000256" key="5">
    <source>
        <dbReference type="ARBA" id="ARBA00023159"/>
    </source>
</evidence>
<evidence type="ECO:0000313" key="10">
    <source>
        <dbReference type="EMBL" id="OMO59572.1"/>
    </source>
</evidence>
<dbReference type="AlphaFoldDB" id="A0A1R3GND7"/>
<keyword evidence="2" id="KW-0936">Ethylene signaling pathway</keyword>
<evidence type="ECO:0000313" key="11">
    <source>
        <dbReference type="Proteomes" id="UP000187203"/>
    </source>
</evidence>
<dbReference type="GO" id="GO:0005634">
    <property type="term" value="C:nucleus"/>
    <property type="evidence" value="ECO:0007669"/>
    <property type="project" value="UniProtKB-SubCell"/>
</dbReference>
<keyword evidence="11" id="KW-1185">Reference proteome</keyword>
<keyword evidence="3" id="KW-0805">Transcription regulation</keyword>
<evidence type="ECO:0000256" key="4">
    <source>
        <dbReference type="ARBA" id="ARBA00023125"/>
    </source>
</evidence>
<sequence length="244" mass="27748">MKKNSKNLPMKLRVLYNDPDETDLSSDEEDEINHRKNQNMGIRCVVKKISTASAMQNYVTGSKKPRKFSSIFKGVRRRPSGKFSSEIRDPFTKKRLWLGTYCTEEEAAAAYQAKKHELAKMIMAAEEDNNNNFLQLSPSVLEHVSSNPMDNNKANNADRAIMKQCGEDEESIKDLWKDEPSILELLEVPRPSAFESMDEFLSPYGYKDCLSFNSVNNQGLLPKNSDGMLIDLAWVDEILNLEGN</sequence>
<dbReference type="CDD" id="cd00018">
    <property type="entry name" value="AP2"/>
    <property type="match status" value="1"/>
</dbReference>
<protein>
    <recommendedName>
        <fullName evidence="9">AP2/ERF domain-containing protein</fullName>
    </recommendedName>
</protein>
<evidence type="ECO:0000256" key="3">
    <source>
        <dbReference type="ARBA" id="ARBA00023015"/>
    </source>
</evidence>
<keyword evidence="5" id="KW-0010">Activator</keyword>
<name>A0A1R3GND7_9ROSI</name>
<dbReference type="STRING" id="93759.A0A1R3GND7"/>
<comment type="caution">
    <text evidence="10">The sequence shown here is derived from an EMBL/GenBank/DDBJ whole genome shotgun (WGS) entry which is preliminary data.</text>
</comment>
<dbReference type="Gene3D" id="3.30.730.10">
    <property type="entry name" value="AP2/ERF domain"/>
    <property type="match status" value="1"/>
</dbReference>
<keyword evidence="4" id="KW-0238">DNA-binding</keyword>
<accession>A0A1R3GND7</accession>
<keyword evidence="6" id="KW-0804">Transcription</keyword>
<dbReference type="PANTHER" id="PTHR31194">
    <property type="entry name" value="SHN SHINE , DNA BINDING / TRANSCRIPTION FACTOR"/>
    <property type="match status" value="1"/>
</dbReference>
<dbReference type="SMART" id="SM00380">
    <property type="entry name" value="AP2"/>
    <property type="match status" value="1"/>
</dbReference>
<evidence type="ECO:0000256" key="6">
    <source>
        <dbReference type="ARBA" id="ARBA00023163"/>
    </source>
</evidence>
<evidence type="ECO:0000256" key="8">
    <source>
        <dbReference type="ARBA" id="ARBA00024343"/>
    </source>
</evidence>
<dbReference type="OrthoDB" id="1917565at2759"/>
<organism evidence="10 11">
    <name type="scientific">Corchorus olitorius</name>
    <dbReference type="NCBI Taxonomy" id="93759"/>
    <lineage>
        <taxon>Eukaryota</taxon>
        <taxon>Viridiplantae</taxon>
        <taxon>Streptophyta</taxon>
        <taxon>Embryophyta</taxon>
        <taxon>Tracheophyta</taxon>
        <taxon>Spermatophyta</taxon>
        <taxon>Magnoliopsida</taxon>
        <taxon>eudicotyledons</taxon>
        <taxon>Gunneridae</taxon>
        <taxon>Pentapetalae</taxon>
        <taxon>rosids</taxon>
        <taxon>malvids</taxon>
        <taxon>Malvales</taxon>
        <taxon>Malvaceae</taxon>
        <taxon>Grewioideae</taxon>
        <taxon>Apeibeae</taxon>
        <taxon>Corchorus</taxon>
    </lineage>
</organism>
<reference evidence="11" key="1">
    <citation type="submission" date="2013-09" db="EMBL/GenBank/DDBJ databases">
        <title>Corchorus olitorius genome sequencing.</title>
        <authorList>
            <person name="Alam M."/>
            <person name="Haque M.S."/>
            <person name="Islam M.S."/>
            <person name="Emdad E.M."/>
            <person name="Islam M.M."/>
            <person name="Ahmed B."/>
            <person name="Halim A."/>
            <person name="Hossen Q.M.M."/>
            <person name="Hossain M.Z."/>
            <person name="Ahmed R."/>
            <person name="Khan M.M."/>
            <person name="Islam R."/>
            <person name="Rashid M.M."/>
            <person name="Khan S.A."/>
            <person name="Rahman M.S."/>
            <person name="Alam M."/>
            <person name="Yahiya A.S."/>
            <person name="Khan M.S."/>
            <person name="Azam M.S."/>
            <person name="Haque T."/>
            <person name="Lashkar M.Z.H."/>
            <person name="Akhand A.I."/>
            <person name="Morshed G."/>
            <person name="Roy S."/>
            <person name="Uddin K.S."/>
            <person name="Rabeya T."/>
            <person name="Hossain A.S."/>
            <person name="Chowdhury A."/>
            <person name="Snigdha A.R."/>
            <person name="Mortoza M.S."/>
            <person name="Matin S.A."/>
            <person name="Hoque S.M.E."/>
            <person name="Islam M.K."/>
            <person name="Roy D.K."/>
            <person name="Haider R."/>
            <person name="Moosa M.M."/>
            <person name="Elias S.M."/>
            <person name="Hasan A.M."/>
            <person name="Jahan S."/>
            <person name="Shafiuddin M."/>
            <person name="Mahmood N."/>
            <person name="Shommy N.S."/>
        </authorList>
    </citation>
    <scope>NUCLEOTIDE SEQUENCE [LARGE SCALE GENOMIC DNA]</scope>
    <source>
        <strain evidence="11">cv. O-4</strain>
    </source>
</reference>
<dbReference type="InterPro" id="IPR016177">
    <property type="entry name" value="DNA-bd_dom_sf"/>
</dbReference>
<proteinExistence type="inferred from homology"/>
<dbReference type="Proteomes" id="UP000187203">
    <property type="component" value="Unassembled WGS sequence"/>
</dbReference>
<dbReference type="InterPro" id="IPR050913">
    <property type="entry name" value="AP2/ERF_ERF"/>
</dbReference>
<dbReference type="PROSITE" id="PS51032">
    <property type="entry name" value="AP2_ERF"/>
    <property type="match status" value="1"/>
</dbReference>
<comment type="similarity">
    <text evidence="8">Belongs to the AP2/ERF transcription factor family. ERF subfamily.</text>
</comment>
<keyword evidence="7" id="KW-0539">Nucleus</keyword>
<dbReference type="GO" id="GO:0003700">
    <property type="term" value="F:DNA-binding transcription factor activity"/>
    <property type="evidence" value="ECO:0007669"/>
    <property type="project" value="InterPro"/>
</dbReference>
<dbReference type="InterPro" id="IPR001471">
    <property type="entry name" value="AP2/ERF_dom"/>
</dbReference>
<gene>
    <name evidence="10" type="ORF">COLO4_34152</name>
</gene>